<dbReference type="InterPro" id="IPR043146">
    <property type="entry name" value="Penicillin_amidase_N_B-knob"/>
</dbReference>
<dbReference type="EMBL" id="CP045644">
    <property type="protein sequence ID" value="QFZ84096.1"/>
    <property type="molecule type" value="Genomic_DNA"/>
</dbReference>
<evidence type="ECO:0000313" key="7">
    <source>
        <dbReference type="Proteomes" id="UP000326780"/>
    </source>
</evidence>
<dbReference type="AlphaFoldDB" id="A0A5Q0M3S7"/>
<dbReference type="Gene3D" id="1.10.1400.10">
    <property type="match status" value="1"/>
</dbReference>
<dbReference type="Proteomes" id="UP000326780">
    <property type="component" value="Chromosome"/>
</dbReference>
<dbReference type="GO" id="GO:0017000">
    <property type="term" value="P:antibiotic biosynthetic process"/>
    <property type="evidence" value="ECO:0007669"/>
    <property type="project" value="InterPro"/>
</dbReference>
<protein>
    <recommendedName>
        <fullName evidence="8">Acylase</fullName>
    </recommendedName>
</protein>
<dbReference type="Pfam" id="PF01804">
    <property type="entry name" value="Penicil_amidase"/>
    <property type="match status" value="1"/>
</dbReference>
<evidence type="ECO:0000256" key="3">
    <source>
        <dbReference type="ARBA" id="ARBA00022801"/>
    </source>
</evidence>
<organism evidence="6 7">
    <name type="scientific">Variovorax paradoxus</name>
    <dbReference type="NCBI Taxonomy" id="34073"/>
    <lineage>
        <taxon>Bacteria</taxon>
        <taxon>Pseudomonadati</taxon>
        <taxon>Pseudomonadota</taxon>
        <taxon>Betaproteobacteria</taxon>
        <taxon>Burkholderiales</taxon>
        <taxon>Comamonadaceae</taxon>
        <taxon>Variovorax</taxon>
    </lineage>
</organism>
<dbReference type="PANTHER" id="PTHR34218:SF3">
    <property type="entry name" value="ACYL-HOMOSERINE LACTONE ACYLASE PVDQ"/>
    <property type="match status" value="1"/>
</dbReference>
<feature type="compositionally biased region" description="Basic and acidic residues" evidence="5">
    <location>
        <begin position="773"/>
        <end position="784"/>
    </location>
</feature>
<evidence type="ECO:0000256" key="5">
    <source>
        <dbReference type="SAM" id="MobiDB-lite"/>
    </source>
</evidence>
<evidence type="ECO:0000256" key="4">
    <source>
        <dbReference type="ARBA" id="ARBA00023145"/>
    </source>
</evidence>
<name>A0A5Q0M3S7_VARPD</name>
<keyword evidence="3" id="KW-0378">Hydrolase</keyword>
<dbReference type="InterPro" id="IPR023343">
    <property type="entry name" value="Penicillin_amidase_dom1"/>
</dbReference>
<dbReference type="Gene3D" id="2.30.120.10">
    <property type="match status" value="1"/>
</dbReference>
<comment type="similarity">
    <text evidence="1">Belongs to the peptidase S45 family.</text>
</comment>
<dbReference type="InterPro" id="IPR029055">
    <property type="entry name" value="Ntn_hydrolases_N"/>
</dbReference>
<proteinExistence type="inferred from homology"/>
<dbReference type="Gene3D" id="3.60.20.10">
    <property type="entry name" value="Glutamine Phosphoribosylpyrophosphate, subunit 1, domain 1"/>
    <property type="match status" value="1"/>
</dbReference>
<dbReference type="PANTHER" id="PTHR34218">
    <property type="entry name" value="PEPTIDASE S45 PENICILLIN AMIDASE"/>
    <property type="match status" value="1"/>
</dbReference>
<keyword evidence="2" id="KW-0732">Signal</keyword>
<evidence type="ECO:0008006" key="8">
    <source>
        <dbReference type="Google" id="ProtNLM"/>
    </source>
</evidence>
<sequence length="784" mass="83349">MTPRASGWVRIGFCALACVVAGCGGDSGGGGGFFGGPVVTTPPPAPPASNDKYSAEVRWTQYGLPHIKAKDYAGLGYGHGYAVARDHLCLLADRMLTLRGERSERFGPDGLATVAFLQLPNLDSDLFYRVQLSDDEVETAWKGLSTDARQLAEGYAAGFNRWVRDMAPEARPAACKDLALPQMTVSDVVRATMQVGSLWKAMSVAAYASASAWNQLDAPPVAKAKGDRPPTQRMASNAWAYGAEATGTNTSIMVANPHTLWQDHWLLMHQMHLTIPGEIDVMGADFLGLPLPLSGFTKHLAWSIEAPSTVTYPLLVALDVKPGATPSYTVDGAPRELTMKTVALRVRQPDGSVRTQSHDLPYSHLGPLYRLPAAAGRPAGWHAVTDPNVANARALDQILAVAKARDIGGFEQAVARNRGITAHLIAGDSQGQAMYIESGPLLDIGDAALRDCAVVPPPDDATVPGALDGRRSACAVREADGQPRLAPASRMPALATRGIVQNANDSYSLSLVGRQLDGYSLLLGSPKAAPGARTLMSQRQIEDSLADGRIDVAEATDLVFGNRNYLAETTLDAVLAACTSAKGDATVQRACGILAAWDRRHHVDSRGTLLFTELGPRLEGVPGLYAQPYDPAHPFRVRPVSSAPGVTAGIVAAVRDTADALAALGLRGDERWGDMLARPTPRGRVPLHGGPGGQGVLNALEGAPLTKEGYGDIIAGTSYVHVVTWAQGQPVARVMMAGGQSRDPASPHHDDQLELFSRKQLVKPPFTEEEIAADPKLERRTLRE</sequence>
<gene>
    <name evidence="6" type="ORF">GFK26_15705</name>
</gene>
<evidence type="ECO:0000256" key="1">
    <source>
        <dbReference type="ARBA" id="ARBA00006586"/>
    </source>
</evidence>
<dbReference type="RefSeq" id="WP_153282749.1">
    <property type="nucleotide sequence ID" value="NZ_CP045644.1"/>
</dbReference>
<dbReference type="SUPFAM" id="SSF56235">
    <property type="entry name" value="N-terminal nucleophile aminohydrolases (Ntn hydrolases)"/>
    <property type="match status" value="1"/>
</dbReference>
<reference evidence="6 7" key="1">
    <citation type="submission" date="2019-10" db="EMBL/GenBank/DDBJ databases">
        <title>Complete genome sequence of Variovorax paradoxus 5C-2.</title>
        <authorList>
            <person name="Gogoleva N.E."/>
            <person name="Balkin A.S."/>
        </authorList>
    </citation>
    <scope>NUCLEOTIDE SEQUENCE [LARGE SCALE GENOMIC DNA]</scope>
    <source>
        <strain evidence="6 7">5C-2</strain>
    </source>
</reference>
<dbReference type="PROSITE" id="PS51257">
    <property type="entry name" value="PROKAR_LIPOPROTEIN"/>
    <property type="match status" value="1"/>
</dbReference>
<keyword evidence="4" id="KW-0865">Zymogen</keyword>
<evidence type="ECO:0000313" key="6">
    <source>
        <dbReference type="EMBL" id="QFZ84096.1"/>
    </source>
</evidence>
<dbReference type="InterPro" id="IPR002692">
    <property type="entry name" value="S45"/>
</dbReference>
<evidence type="ECO:0000256" key="2">
    <source>
        <dbReference type="ARBA" id="ARBA00022729"/>
    </source>
</evidence>
<dbReference type="GO" id="GO:0016811">
    <property type="term" value="F:hydrolase activity, acting on carbon-nitrogen (but not peptide) bonds, in linear amides"/>
    <property type="evidence" value="ECO:0007669"/>
    <property type="project" value="InterPro"/>
</dbReference>
<dbReference type="InterPro" id="IPR043147">
    <property type="entry name" value="Penicillin_amidase_A-knob"/>
</dbReference>
<accession>A0A5Q0M3S7</accession>
<feature type="region of interest" description="Disordered" evidence="5">
    <location>
        <begin position="764"/>
        <end position="784"/>
    </location>
</feature>
<dbReference type="Gene3D" id="1.10.439.10">
    <property type="entry name" value="Penicillin Amidohydrolase, domain 1"/>
    <property type="match status" value="1"/>
</dbReference>